<keyword evidence="10" id="KW-0234">DNA repair</keyword>
<protein>
    <recommendedName>
        <fullName evidence="14">RecF/RecN/SMC N-terminal domain-containing protein</fullName>
    </recommendedName>
</protein>
<dbReference type="RefSeq" id="XP_013238202.1">
    <property type="nucleotide sequence ID" value="XM_013382748.1"/>
</dbReference>
<evidence type="ECO:0000256" key="6">
    <source>
        <dbReference type="ARBA" id="ARBA00022763"/>
    </source>
</evidence>
<keyword evidence="9" id="KW-0233">DNA recombination</keyword>
<reference evidence="15 16" key="1">
    <citation type="submission" date="2014-04" db="EMBL/GenBank/DDBJ databases">
        <title>A new species of microsporidia sheds light on the evolution of extreme parasitism.</title>
        <authorList>
            <person name="Haag K.L."/>
            <person name="James T.Y."/>
            <person name="Larsson R."/>
            <person name="Schaer T.M."/>
            <person name="Refardt D."/>
            <person name="Pombert J.-F."/>
            <person name="Ebert D."/>
        </authorList>
    </citation>
    <scope>NUCLEOTIDE SEQUENCE [LARGE SCALE GENOMIC DNA]</scope>
    <source>
        <strain evidence="15 16">UGP3</strain>
        <tissue evidence="15">Spores</tissue>
    </source>
</reference>
<dbReference type="EMBL" id="JMKJ01000199">
    <property type="protein sequence ID" value="KGG51775.1"/>
    <property type="molecule type" value="Genomic_DNA"/>
</dbReference>
<proteinExistence type="inferred from homology"/>
<feature type="coiled-coil region" evidence="12">
    <location>
        <begin position="736"/>
        <end position="763"/>
    </location>
</feature>
<feature type="coiled-coil region" evidence="12">
    <location>
        <begin position="901"/>
        <end position="932"/>
    </location>
</feature>
<dbReference type="GO" id="GO:0035861">
    <property type="term" value="C:site of double-strand break"/>
    <property type="evidence" value="ECO:0007669"/>
    <property type="project" value="TreeGrafter"/>
</dbReference>
<evidence type="ECO:0000256" key="7">
    <source>
        <dbReference type="ARBA" id="ARBA00022840"/>
    </source>
</evidence>
<dbReference type="GO" id="GO:0003684">
    <property type="term" value="F:damaged DNA binding"/>
    <property type="evidence" value="ECO:0007669"/>
    <property type="project" value="TreeGrafter"/>
</dbReference>
<feature type="coiled-coil region" evidence="12">
    <location>
        <begin position="396"/>
        <end position="458"/>
    </location>
</feature>
<evidence type="ECO:0000259" key="14">
    <source>
        <dbReference type="Pfam" id="PF02463"/>
    </source>
</evidence>
<keyword evidence="4" id="KW-0158">Chromosome</keyword>
<evidence type="ECO:0000256" key="2">
    <source>
        <dbReference type="ARBA" id="ARBA00004286"/>
    </source>
</evidence>
<evidence type="ECO:0000313" key="16">
    <source>
        <dbReference type="Proteomes" id="UP000029725"/>
    </source>
</evidence>
<dbReference type="SUPFAM" id="SSF52540">
    <property type="entry name" value="P-loop containing nucleoside triphosphate hydrolases"/>
    <property type="match status" value="1"/>
</dbReference>
<evidence type="ECO:0000256" key="11">
    <source>
        <dbReference type="ARBA" id="ARBA00023242"/>
    </source>
</evidence>
<evidence type="ECO:0000256" key="5">
    <source>
        <dbReference type="ARBA" id="ARBA00022741"/>
    </source>
</evidence>
<feature type="compositionally biased region" description="Polar residues" evidence="13">
    <location>
        <begin position="1052"/>
        <end position="1064"/>
    </location>
</feature>
<dbReference type="GO" id="GO:0003697">
    <property type="term" value="F:single-stranded DNA binding"/>
    <property type="evidence" value="ECO:0007669"/>
    <property type="project" value="TreeGrafter"/>
</dbReference>
<dbReference type="GO" id="GO:0000724">
    <property type="term" value="P:double-strand break repair via homologous recombination"/>
    <property type="evidence" value="ECO:0007669"/>
    <property type="project" value="TreeGrafter"/>
</dbReference>
<organism evidence="15 16">
    <name type="scientific">Mitosporidium daphniae</name>
    <dbReference type="NCBI Taxonomy" id="1485682"/>
    <lineage>
        <taxon>Eukaryota</taxon>
        <taxon>Fungi</taxon>
        <taxon>Fungi incertae sedis</taxon>
        <taxon>Microsporidia</taxon>
        <taxon>Mitosporidium</taxon>
    </lineage>
</organism>
<keyword evidence="16" id="KW-1185">Reference proteome</keyword>
<feature type="coiled-coil region" evidence="12">
    <location>
        <begin position="193"/>
        <end position="294"/>
    </location>
</feature>
<comment type="subcellular location">
    <subcellularLocation>
        <location evidence="2">Chromosome</location>
    </subcellularLocation>
    <subcellularLocation>
        <location evidence="1">Nucleus</location>
    </subcellularLocation>
</comment>
<dbReference type="Proteomes" id="UP000029725">
    <property type="component" value="Unassembled WGS sequence"/>
</dbReference>
<dbReference type="Pfam" id="PF02463">
    <property type="entry name" value="SMC_N"/>
    <property type="match status" value="1"/>
</dbReference>
<evidence type="ECO:0000313" key="15">
    <source>
        <dbReference type="EMBL" id="KGG51775.1"/>
    </source>
</evidence>
<dbReference type="HOGENOM" id="CLU_009063_0_0_1"/>
<evidence type="ECO:0000256" key="13">
    <source>
        <dbReference type="SAM" id="MobiDB-lite"/>
    </source>
</evidence>
<sequence>MHACTSAESSSGQAQPAFNHFPVIQSMTLVNFMCHEHLKVEFGPHINFIVGQNGSGKSAILAALMVSLGSTASKTQRGHKISSLIKEGSNFFSVAVTLFNGGSERFQWEKFGDSITVERKVTLDGSSTYRLRNSTGSSVGGDKPREVIREIISFYRLQIENPLILLTQDIAKRYLATSSATERYRLVMQGSQLQRLSEDYEQAGNLVSLMRNRLSIASDRIVDQTTKVGKIQSQLDAIKEAREMLANLEAARREFVWAQVFSLQESALEACVQVDNLKVKLQNINQEIQSHTDSLVDMVSKEEASKASTEEIRSTVLPPLRLKVAQIESQVLMISSQISNCETDERVLSQGRMQLLESIDKANAHVDREANNPHATMAPETGDQVADALRELSTSLVEKESKLREIDCQKAKAEEQVSSTESQLDEIKANEACLCCSLKLTREQLEALEARIPAAKLAITSAELSMASNAPAIEGQRLTSYAEIGLIYGPQMLKLVQHLDALPESKPVGPIGRFVHLKEASIWATAMDALIGRHMSSFVVSSYPEREILNKLLSRFEVQNSQVILLPETPETFMQFPETSEILTARKALEISSPIVEKALCTLSNIHRVLLCKERTEAVKILSSTTSHRLFDYAFLATGQKISLSGAAQTFFSFGSKDRPSRWFGTCGLSESHSTGSVAIANAKVDLEAMHRSISAKRSLMSSLSQQLAQKEQIGNELSTELSGLNSRVKEISFQRSSLVAEIRQMAREKASLEEELSILKRANDPAAISASQQDVQSAKDAALRRVAIIDAQLNDLSCKRSQLQERHLMLTQQLSESQCSIKSSEAALRIETDNMSSLVAGIRDVKASLEGKRIQLVHLEGQLPVLHKSFHSLTEEHTDAYGKAIEHWPPAPLASEVRPLDDIQRHLRSLEQQLEAQRKAHSSHAANLQEDSDRLLMELRMASLSLGCWTQDASSFGELIQALDKSLNDRHSRWLAFRDIIFKRADLHFRMFVSARGFYGRLLFDHEAEKLDICIVRPSDMSQQAHPPATTSSSVPKRASNRTQVAADVQNKPQLSPSASSTDLKGLSGGEKSLVTSCLLLALWECVESPLRCLDEFDVFMDGVNRKTILKMLIEYATSTNSIHCSNQYIFITPQALDLPRHSTDVKIIRLRDPQRSA</sequence>
<dbReference type="GO" id="GO:0005524">
    <property type="term" value="F:ATP binding"/>
    <property type="evidence" value="ECO:0007669"/>
    <property type="project" value="UniProtKB-KW"/>
</dbReference>
<comment type="caution">
    <text evidence="15">The sequence shown here is derived from an EMBL/GenBank/DDBJ whole genome shotgun (WGS) entry which is preliminary data.</text>
</comment>
<evidence type="ECO:0000256" key="3">
    <source>
        <dbReference type="ARBA" id="ARBA00006793"/>
    </source>
</evidence>
<dbReference type="GO" id="GO:0005634">
    <property type="term" value="C:nucleus"/>
    <property type="evidence" value="ECO:0007669"/>
    <property type="project" value="UniProtKB-SubCell"/>
</dbReference>
<comment type="similarity">
    <text evidence="3">Belongs to the SMC family. SMC6 subfamily.</text>
</comment>
<dbReference type="VEuPathDB" id="MicrosporidiaDB:DI09_27p140"/>
<dbReference type="InterPro" id="IPR027417">
    <property type="entry name" value="P-loop_NTPase"/>
</dbReference>
<dbReference type="GO" id="GO:0030915">
    <property type="term" value="C:Smc5-Smc6 complex"/>
    <property type="evidence" value="ECO:0007669"/>
    <property type="project" value="TreeGrafter"/>
</dbReference>
<dbReference type="AlphaFoldDB" id="A0A098VS29"/>
<dbReference type="Gene3D" id="3.40.50.300">
    <property type="entry name" value="P-loop containing nucleotide triphosphate hydrolases"/>
    <property type="match status" value="2"/>
</dbReference>
<gene>
    <name evidence="15" type="ORF">DI09_27p140</name>
</gene>
<evidence type="ECO:0000256" key="1">
    <source>
        <dbReference type="ARBA" id="ARBA00004123"/>
    </source>
</evidence>
<keyword evidence="7" id="KW-0067">ATP-binding</keyword>
<feature type="domain" description="RecF/RecN/SMC N-terminal" evidence="14">
    <location>
        <begin position="24"/>
        <end position="1121"/>
    </location>
</feature>
<dbReference type="PANTHER" id="PTHR19306">
    <property type="entry name" value="STRUCTURAL MAINTENANCE OF CHROMOSOMES 5,6 SMC5, SMC6"/>
    <property type="match status" value="1"/>
</dbReference>
<evidence type="ECO:0000256" key="9">
    <source>
        <dbReference type="ARBA" id="ARBA00023172"/>
    </source>
</evidence>
<evidence type="ECO:0000256" key="4">
    <source>
        <dbReference type="ARBA" id="ARBA00022454"/>
    </source>
</evidence>
<keyword evidence="8 12" id="KW-0175">Coiled coil</keyword>
<evidence type="ECO:0000256" key="8">
    <source>
        <dbReference type="ARBA" id="ARBA00023054"/>
    </source>
</evidence>
<feature type="region of interest" description="Disordered" evidence="13">
    <location>
        <begin position="1023"/>
        <end position="1069"/>
    </location>
</feature>
<keyword evidence="11" id="KW-0539">Nucleus</keyword>
<evidence type="ECO:0000256" key="12">
    <source>
        <dbReference type="SAM" id="Coils"/>
    </source>
</evidence>
<dbReference type="PANTHER" id="PTHR19306:SF6">
    <property type="entry name" value="STRUCTURAL MAINTENANCE OF CHROMOSOMES PROTEIN 6"/>
    <property type="match status" value="1"/>
</dbReference>
<dbReference type="GeneID" id="25259333"/>
<dbReference type="OrthoDB" id="10072614at2759"/>
<keyword evidence="5" id="KW-0547">Nucleotide-binding</keyword>
<dbReference type="InterPro" id="IPR003395">
    <property type="entry name" value="RecF/RecN/SMC_N"/>
</dbReference>
<feature type="compositionally biased region" description="Polar residues" evidence="13">
    <location>
        <begin position="1023"/>
        <end position="1036"/>
    </location>
</feature>
<accession>A0A098VS29</accession>
<name>A0A098VS29_9MICR</name>
<keyword evidence="6" id="KW-0227">DNA damage</keyword>
<evidence type="ECO:0000256" key="10">
    <source>
        <dbReference type="ARBA" id="ARBA00023204"/>
    </source>
</evidence>